<dbReference type="Pfam" id="PF01883">
    <property type="entry name" value="FeS_assembly_P"/>
    <property type="match status" value="1"/>
</dbReference>
<keyword evidence="3" id="KW-1185">Reference proteome</keyword>
<gene>
    <name evidence="2" type="ORF">GCM10023318_42570</name>
</gene>
<name>A0ABP9KND2_9NOCA</name>
<dbReference type="SUPFAM" id="SSF117916">
    <property type="entry name" value="Fe-S cluster assembly (FSCA) domain-like"/>
    <property type="match status" value="1"/>
</dbReference>
<evidence type="ECO:0000313" key="2">
    <source>
        <dbReference type="EMBL" id="GAA5060744.1"/>
    </source>
</evidence>
<evidence type="ECO:0000259" key="1">
    <source>
        <dbReference type="Pfam" id="PF01883"/>
    </source>
</evidence>
<dbReference type="InterPro" id="IPR002744">
    <property type="entry name" value="MIP18-like"/>
</dbReference>
<dbReference type="EMBL" id="BAABJM010000004">
    <property type="protein sequence ID" value="GAA5060744.1"/>
    <property type="molecule type" value="Genomic_DNA"/>
</dbReference>
<feature type="domain" description="MIP18 family-like" evidence="1">
    <location>
        <begin position="15"/>
        <end position="87"/>
    </location>
</feature>
<dbReference type="InterPro" id="IPR034904">
    <property type="entry name" value="FSCA_dom_sf"/>
</dbReference>
<dbReference type="Gene3D" id="3.30.300.130">
    <property type="entry name" value="Fe-S cluster assembly (FSCA)"/>
    <property type="match status" value="1"/>
</dbReference>
<proteinExistence type="predicted"/>
<dbReference type="RefSeq" id="WP_345497327.1">
    <property type="nucleotide sequence ID" value="NZ_BAABJM010000004.1"/>
</dbReference>
<dbReference type="Proteomes" id="UP001500603">
    <property type="component" value="Unassembled WGS sequence"/>
</dbReference>
<protein>
    <submittedName>
        <fullName evidence="2">Iron-sulfur cluster assembly protein</fullName>
    </submittedName>
</protein>
<organism evidence="2 3">
    <name type="scientific">Nocardia callitridis</name>
    <dbReference type="NCBI Taxonomy" id="648753"/>
    <lineage>
        <taxon>Bacteria</taxon>
        <taxon>Bacillati</taxon>
        <taxon>Actinomycetota</taxon>
        <taxon>Actinomycetes</taxon>
        <taxon>Mycobacteriales</taxon>
        <taxon>Nocardiaceae</taxon>
        <taxon>Nocardia</taxon>
    </lineage>
</organism>
<accession>A0ABP9KND2</accession>
<sequence length="242" mass="26004">MATEHAYATVTTIERKVWAALDAVQDPELAESITALRFVTEVRVVEGDVTIRLRLPAYFCAPNFAYLMVADAHDVAAAVPETGTVRVILEDHFAADQINAGVERATGFTGSFPGEAAEELDELRKTFQRKAYIAALERVVRRLSAAGRMEPAPLLLTLGDVPEGVERTSLERRRAAIGLDTAPESSLLVGDDGIPVKSGDLALRLSYARAVRVSIEGNAHLCRGLLATRYGDDSASARNGAA</sequence>
<reference evidence="3" key="1">
    <citation type="journal article" date="2019" name="Int. J. Syst. Evol. Microbiol.">
        <title>The Global Catalogue of Microorganisms (GCM) 10K type strain sequencing project: providing services to taxonomists for standard genome sequencing and annotation.</title>
        <authorList>
            <consortium name="The Broad Institute Genomics Platform"/>
            <consortium name="The Broad Institute Genome Sequencing Center for Infectious Disease"/>
            <person name="Wu L."/>
            <person name="Ma J."/>
        </authorList>
    </citation>
    <scope>NUCLEOTIDE SEQUENCE [LARGE SCALE GENOMIC DNA]</scope>
    <source>
        <strain evidence="3">JCM 18298</strain>
    </source>
</reference>
<evidence type="ECO:0000313" key="3">
    <source>
        <dbReference type="Proteomes" id="UP001500603"/>
    </source>
</evidence>
<comment type="caution">
    <text evidence="2">The sequence shown here is derived from an EMBL/GenBank/DDBJ whole genome shotgun (WGS) entry which is preliminary data.</text>
</comment>